<dbReference type="KEGG" id="edi:EDI_156900"/>
<gene>
    <name evidence="1" type="ORF">EDI_156900</name>
</gene>
<evidence type="ECO:0000313" key="1">
    <source>
        <dbReference type="EMBL" id="EDR25575.1"/>
    </source>
</evidence>
<accession>B0EIS7</accession>
<sequence>MANKILFQYILWKDKTFQRRTVYLQPITIKKQEVTVFSTGTGTVINYGKCHTEPTKSGSRKHSALTHIFLIMFDQFTIRWVHYKLIDKKLDELLDINPTTACINEKIQNVVNENKTYNHKILLQQPSTLEDKKRTDVSQPISKPLQSYINDQINQKPIIIDLFDKLFCAGNQFSESKICEEYLELFNLDQLFLVCFVSFF</sequence>
<protein>
    <submittedName>
        <fullName evidence="1">Uncharacterized protein</fullName>
    </submittedName>
</protein>
<dbReference type="RefSeq" id="XP_001738117.1">
    <property type="nucleotide sequence ID" value="XM_001738065.1"/>
</dbReference>
<dbReference type="eggNOG" id="ENOG502RC76">
    <property type="taxonomic scope" value="Eukaryota"/>
</dbReference>
<dbReference type="EMBL" id="DS549491">
    <property type="protein sequence ID" value="EDR25575.1"/>
    <property type="molecule type" value="Genomic_DNA"/>
</dbReference>
<keyword evidence="2" id="KW-1185">Reference proteome</keyword>
<evidence type="ECO:0000313" key="2">
    <source>
        <dbReference type="Proteomes" id="UP000008076"/>
    </source>
</evidence>
<dbReference type="OrthoDB" id="27307at2759"/>
<dbReference type="OMA" id="TDCINEK"/>
<dbReference type="AlphaFoldDB" id="B0EIS7"/>
<dbReference type="Proteomes" id="UP000008076">
    <property type="component" value="Unassembled WGS sequence"/>
</dbReference>
<dbReference type="GeneID" id="5883185"/>
<name>B0EIS7_ENTDS</name>
<organism evidence="2">
    <name type="scientific">Entamoeba dispar (strain ATCC PRA-260 / SAW760)</name>
    <dbReference type="NCBI Taxonomy" id="370354"/>
    <lineage>
        <taxon>Eukaryota</taxon>
        <taxon>Amoebozoa</taxon>
        <taxon>Evosea</taxon>
        <taxon>Archamoebae</taxon>
        <taxon>Mastigamoebida</taxon>
        <taxon>Entamoebidae</taxon>
        <taxon>Entamoeba</taxon>
    </lineage>
</organism>
<reference evidence="2" key="1">
    <citation type="submission" date="2007-12" db="EMBL/GenBank/DDBJ databases">
        <title>Annotation of Entamoeba dispar SAW760.</title>
        <authorList>
            <person name="Lorenzi H."/>
            <person name="Inman J."/>
            <person name="Schobel S."/>
            <person name="Amedeo P."/>
            <person name="Caler E."/>
        </authorList>
    </citation>
    <scope>NUCLEOTIDE SEQUENCE [LARGE SCALE GENOMIC DNA]</scope>
    <source>
        <strain evidence="2">ATCC PRA-260 / SAW760</strain>
    </source>
</reference>
<proteinExistence type="predicted"/>
<dbReference type="VEuPathDB" id="AmoebaDB:EDI_156900"/>